<dbReference type="EMBL" id="AAMS01000003">
    <property type="protein sequence ID" value="EAQ06953.1"/>
    <property type="molecule type" value="Genomic_DNA"/>
</dbReference>
<feature type="region of interest" description="Disordered" evidence="1">
    <location>
        <begin position="37"/>
        <end position="90"/>
    </location>
</feature>
<proteinExistence type="predicted"/>
<evidence type="ECO:0000313" key="3">
    <source>
        <dbReference type="Proteomes" id="UP000004507"/>
    </source>
</evidence>
<feature type="compositionally biased region" description="Basic and acidic residues" evidence="1">
    <location>
        <begin position="37"/>
        <end position="48"/>
    </location>
</feature>
<dbReference type="OrthoDB" id="7855377at2"/>
<dbReference type="Proteomes" id="UP000004507">
    <property type="component" value="Unassembled WGS sequence"/>
</dbReference>
<dbReference type="STRING" id="314232.SKA53_01116"/>
<dbReference type="HOGENOM" id="CLU_1407277_0_0_5"/>
<dbReference type="AlphaFoldDB" id="A3V396"/>
<sequence>MQTKLHINLTQGIVDVEGDVEFVKAVYHDFKDRLTQHSRTAPEARELVDAPSSKTASAGSAKSKRRGQSRKKAAISEAGETSVNPDAPKLDKTVDTSKLKAFYDQFEPNSAPEKILIFLKYLIDIENIPAPSTDQIYTCFRAIKEKVPSAYSQAFRDTASKKGFIDYNSATDIKITIMGENHFEHSLKKKAAE</sequence>
<keyword evidence="2" id="KW-0456">Lyase</keyword>
<comment type="caution">
    <text evidence="2">The sequence shown here is derived from an EMBL/GenBank/DDBJ whole genome shotgun (WGS) entry which is preliminary data.</text>
</comment>
<organism evidence="2 3">
    <name type="scientific">Yoonia vestfoldensis SKA53</name>
    <dbReference type="NCBI Taxonomy" id="314232"/>
    <lineage>
        <taxon>Bacteria</taxon>
        <taxon>Pseudomonadati</taxon>
        <taxon>Pseudomonadota</taxon>
        <taxon>Alphaproteobacteria</taxon>
        <taxon>Rhodobacterales</taxon>
        <taxon>Paracoccaceae</taxon>
        <taxon>Yoonia</taxon>
    </lineage>
</organism>
<protein>
    <submittedName>
        <fullName evidence="2">3-hydroxydecanoyl-ACP dehydratase</fullName>
        <ecNumber evidence="2">4.2.1.59</ecNumber>
    </submittedName>
</protein>
<evidence type="ECO:0000313" key="2">
    <source>
        <dbReference type="EMBL" id="EAQ06953.1"/>
    </source>
</evidence>
<keyword evidence="3" id="KW-1185">Reference proteome</keyword>
<name>A3V396_9RHOB</name>
<dbReference type="RefSeq" id="WP_007204183.1">
    <property type="nucleotide sequence ID" value="NZ_CH672414.1"/>
</dbReference>
<gene>
    <name evidence="2" type="ORF">SKA53_01116</name>
</gene>
<feature type="compositionally biased region" description="Low complexity" evidence="1">
    <location>
        <begin position="52"/>
        <end position="61"/>
    </location>
</feature>
<feature type="compositionally biased region" description="Basic residues" evidence="1">
    <location>
        <begin position="62"/>
        <end position="73"/>
    </location>
</feature>
<reference evidence="2 3" key="1">
    <citation type="submission" date="2006-01" db="EMBL/GenBank/DDBJ databases">
        <authorList>
            <person name="Hagstrom A."/>
            <person name="Ferriera S."/>
            <person name="Johnson J."/>
            <person name="Kravitz S."/>
            <person name="Halpern A."/>
            <person name="Remington K."/>
            <person name="Beeson K."/>
            <person name="Tran B."/>
            <person name="Rogers Y.-H."/>
            <person name="Friedman R."/>
            <person name="Venter J.C."/>
        </authorList>
    </citation>
    <scope>NUCLEOTIDE SEQUENCE [LARGE SCALE GENOMIC DNA]</scope>
    <source>
        <strain evidence="2 3">SKA53</strain>
    </source>
</reference>
<accession>A3V396</accession>
<dbReference type="GO" id="GO:0019171">
    <property type="term" value="F:(3R)-hydroxyacyl-[acyl-carrier-protein] dehydratase activity"/>
    <property type="evidence" value="ECO:0007669"/>
    <property type="project" value="UniProtKB-EC"/>
</dbReference>
<dbReference type="EC" id="4.2.1.59" evidence="2"/>
<evidence type="ECO:0000256" key="1">
    <source>
        <dbReference type="SAM" id="MobiDB-lite"/>
    </source>
</evidence>